<organism evidence="9 10">
    <name type="scientific">Mycoplana rhizolycopersici</name>
    <dbReference type="NCBI Taxonomy" id="2746702"/>
    <lineage>
        <taxon>Bacteria</taxon>
        <taxon>Pseudomonadati</taxon>
        <taxon>Pseudomonadota</taxon>
        <taxon>Alphaproteobacteria</taxon>
        <taxon>Hyphomicrobiales</taxon>
        <taxon>Rhizobiaceae</taxon>
        <taxon>Mycoplana</taxon>
    </lineage>
</organism>
<protein>
    <submittedName>
        <fullName evidence="9">Uncharacterized protein</fullName>
    </submittedName>
</protein>
<comment type="subcellular location">
    <subcellularLocation>
        <location evidence="1">Membrane</location>
    </subcellularLocation>
    <subcellularLocation>
        <location evidence="2">Secreted</location>
    </subcellularLocation>
</comment>
<dbReference type="InterPro" id="IPR049804">
    <property type="entry name" value="Choice_anch_L"/>
</dbReference>
<keyword evidence="5" id="KW-0677">Repeat</keyword>
<evidence type="ECO:0000256" key="2">
    <source>
        <dbReference type="ARBA" id="ARBA00004613"/>
    </source>
</evidence>
<dbReference type="Proteomes" id="UP000659172">
    <property type="component" value="Unassembled WGS sequence"/>
</dbReference>
<keyword evidence="7" id="KW-0472">Membrane</keyword>
<dbReference type="EMBL" id="JABXYK010000014">
    <property type="protein sequence ID" value="NVP57574.1"/>
    <property type="molecule type" value="Genomic_DNA"/>
</dbReference>
<evidence type="ECO:0000256" key="8">
    <source>
        <dbReference type="SAM" id="MobiDB-lite"/>
    </source>
</evidence>
<dbReference type="PANTHER" id="PTHR38340:SF1">
    <property type="entry name" value="S-LAYER PROTEIN"/>
    <property type="match status" value="1"/>
</dbReference>
<keyword evidence="6" id="KW-0843">Virulence</keyword>
<evidence type="ECO:0000256" key="3">
    <source>
        <dbReference type="ARBA" id="ARBA00022525"/>
    </source>
</evidence>
<evidence type="ECO:0000256" key="4">
    <source>
        <dbReference type="ARBA" id="ARBA00022656"/>
    </source>
</evidence>
<evidence type="ECO:0000256" key="6">
    <source>
        <dbReference type="ARBA" id="ARBA00023026"/>
    </source>
</evidence>
<dbReference type="InterPro" id="IPR001343">
    <property type="entry name" value="Hemolysn_Ca-bd"/>
</dbReference>
<dbReference type="Gene3D" id="2.150.10.10">
    <property type="entry name" value="Serralysin-like metalloprotease, C-terminal"/>
    <property type="match status" value="2"/>
</dbReference>
<proteinExistence type="predicted"/>
<dbReference type="PRINTS" id="PR01488">
    <property type="entry name" value="RTXTOXINA"/>
</dbReference>
<dbReference type="SUPFAM" id="SSF51120">
    <property type="entry name" value="beta-Roll"/>
    <property type="match status" value="1"/>
</dbReference>
<dbReference type="InterPro" id="IPR050557">
    <property type="entry name" value="RTX_toxin/Mannuronan_C5-epim"/>
</dbReference>
<dbReference type="PRINTS" id="PR00313">
    <property type="entry name" value="CABNDNGRPT"/>
</dbReference>
<evidence type="ECO:0000313" key="10">
    <source>
        <dbReference type="Proteomes" id="UP000659172"/>
    </source>
</evidence>
<name>A0ABX2QKY6_9HYPH</name>
<evidence type="ECO:0000313" key="9">
    <source>
        <dbReference type="EMBL" id="NVP57574.1"/>
    </source>
</evidence>
<keyword evidence="3" id="KW-0964">Secreted</keyword>
<reference evidence="9 10" key="1">
    <citation type="submission" date="2020-06" db="EMBL/GenBank/DDBJ databases">
        <title>Rhizobium sp.nov. isolated from the tomato plant.</title>
        <authorList>
            <person name="Thin K.K."/>
            <person name="Zhang X."/>
            <person name="He S."/>
        </authorList>
    </citation>
    <scope>NUCLEOTIDE SEQUENCE [LARGE SCALE GENOMIC DNA]</scope>
    <source>
        <strain evidence="9 10">DBTS2</strain>
    </source>
</reference>
<dbReference type="InterPro" id="IPR011049">
    <property type="entry name" value="Serralysin-like_metalloprot_C"/>
</dbReference>
<evidence type="ECO:0000256" key="7">
    <source>
        <dbReference type="ARBA" id="ARBA00023136"/>
    </source>
</evidence>
<accession>A0ABX2QKY6</accession>
<keyword evidence="10" id="KW-1185">Reference proteome</keyword>
<keyword evidence="4" id="KW-0800">Toxin</keyword>
<feature type="region of interest" description="Disordered" evidence="8">
    <location>
        <begin position="344"/>
        <end position="368"/>
    </location>
</feature>
<evidence type="ECO:0000256" key="5">
    <source>
        <dbReference type="ARBA" id="ARBA00022737"/>
    </source>
</evidence>
<dbReference type="Pfam" id="PF00353">
    <property type="entry name" value="HemolysinCabind"/>
    <property type="match status" value="3"/>
</dbReference>
<comment type="caution">
    <text evidence="9">The sequence shown here is derived from an EMBL/GenBank/DDBJ whole genome shotgun (WGS) entry which is preliminary data.</text>
</comment>
<evidence type="ECO:0000256" key="1">
    <source>
        <dbReference type="ARBA" id="ARBA00004370"/>
    </source>
</evidence>
<sequence length="503" mass="52030">MANGTDGDADLTAVAKDAFPNAGSTRDAVTLSFDYTNNNPSIDTLQFSFVFGSDEFPEWSDSSYVDVAAVFVNGNNEALFNNAADQPLSVTGKNLDLGNFIDNTAGGYDIQWDGFSKVLTVRAAIKQGVNHIKIGIADTGDSSYDSGLYITGVKLSGDGGTGGGTLVVVDAPDGGGTVEGTIAPEEINLGAGKFTVSGTASDLNGDVLTGFNKGDTLVLQDQKLSKKDIKVTYGSLILDIDTNGDGKSDTKITLAGDFKGKNVDVSNVGKNSQIVVVDGATNGNDKLNGTAGKDTLKGLGGNDVIKGLGGKDTLYGGNGKDKLYGNSGDDRLYGGSGDDKLYSGSGDDKLYGGSGNDRLEGGGGKDLLSGGTGKDKLYGGGGNDTLYGGKGADALYGGKGKDVFVFKALSDSTVKSSGRDKIVDFSGEDRINLKAIDANTKMSGNQSFTFISNEKFHGEAGELRYGKKGGDTFVYADVNGDKKADFALQIDKLVDLDKGDFLL</sequence>
<dbReference type="NCBIfam" id="NF038133">
    <property type="entry name" value="choice_anch_L"/>
    <property type="match status" value="1"/>
</dbReference>
<dbReference type="PROSITE" id="PS00330">
    <property type="entry name" value="HEMOLYSIN_CALCIUM"/>
    <property type="match status" value="3"/>
</dbReference>
<dbReference type="InterPro" id="IPR018511">
    <property type="entry name" value="Hemolysin-typ_Ca-bd_CS"/>
</dbReference>
<dbReference type="InterPro" id="IPR003995">
    <property type="entry name" value="RTX_toxin_determinant-A"/>
</dbReference>
<dbReference type="PANTHER" id="PTHR38340">
    <property type="entry name" value="S-LAYER PROTEIN"/>
    <property type="match status" value="1"/>
</dbReference>
<gene>
    <name evidence="9" type="ORF">HV823_20145</name>
</gene>